<evidence type="ECO:0000256" key="1">
    <source>
        <dbReference type="SAM" id="Coils"/>
    </source>
</evidence>
<dbReference type="GO" id="GO:0046580">
    <property type="term" value="P:negative regulation of Ras protein signal transduction"/>
    <property type="evidence" value="ECO:0007669"/>
    <property type="project" value="TreeGrafter"/>
</dbReference>
<dbReference type="InterPro" id="IPR001936">
    <property type="entry name" value="RasGAP_dom"/>
</dbReference>
<dbReference type="PANTHER" id="PTHR14149:SF17">
    <property type="entry name" value="GTPASE-ACTIVATING PROTEIN"/>
    <property type="match status" value="1"/>
</dbReference>
<feature type="domain" description="Ras-GAP" evidence="2">
    <location>
        <begin position="166"/>
        <end position="332"/>
    </location>
</feature>
<dbReference type="PANTHER" id="PTHR14149">
    <property type="entry name" value="RAS GTPASE-ACTIVATING PROTEIN WITH IQ MOTIF"/>
    <property type="match status" value="1"/>
</dbReference>
<dbReference type="GO" id="GO:0005938">
    <property type="term" value="C:cell cortex"/>
    <property type="evidence" value="ECO:0007669"/>
    <property type="project" value="TreeGrafter"/>
</dbReference>
<dbReference type="Gene3D" id="1.10.506.10">
    <property type="entry name" value="GTPase Activation - p120gap, domain 1"/>
    <property type="match status" value="1"/>
</dbReference>
<dbReference type="OrthoDB" id="775356at2759"/>
<dbReference type="Proteomes" id="UP000613580">
    <property type="component" value="Unassembled WGS sequence"/>
</dbReference>
<sequence>MSLVLEHPGLKGGDDENGSITEVLVAFAEPTADGKESDEDALVHAEKRLREIKDQILAQSKRNFSLKRDMRALDSRIALLIQHRIAAKPQRVESERPPPLAEAEDHYPDERRLQRYSNLFFLLQSEPRHISALCRLSSLSEIDALLHMVMFTVYGNQTNTRQELLLLSTVGSVLDSLLEHVDLDLEIDPQKIHQQLASEVEKEIGQRPADMPRDVSADAAAEHPDVQAVLIPRLNLLLDIARSFLLTVLDSLDEVPYGIRWICKQIRILARTKYPDATDNAISSLVGSFFLLRFIIPPIVAPQAYMLVQTLPSRRPRRTLSLVAKTLQNLVSRSPYTNEGYMSQLDPFVAENRADVDGFFHRLCDVDDFDDDLEVEQYMALAEKDVVMSLSLNELYDMHSLVSQHIATLAPNVNEPLRILVRELGPAPTSVPQESNTSIELKLHNRWETIIPENTERSALPMKASAVSDDLVYIRTKSFFLRLLQSIPFAAQTPPYDLTDIAELAATANDRALVQQGLEATRMLRVLSSHLQWLYPSIVQLLQEDVAAEITALRTLRKQCIARDAVYNALRAHNDSLQAQIRQYQATMGVGVLPLSGKWPGRTPTKSLDLGSYRFTHAQLMTEGIILESNIPESQRPIVYLKILPRFSACGISLHYTGRENAFVEREFELSELVEMHDVGKHELDLEYGIIQYAKLDATKLFGLLRRLLSTRQ</sequence>
<keyword evidence="4" id="KW-1185">Reference proteome</keyword>
<dbReference type="GO" id="GO:0005096">
    <property type="term" value="F:GTPase activator activity"/>
    <property type="evidence" value="ECO:0007669"/>
    <property type="project" value="TreeGrafter"/>
</dbReference>
<proteinExistence type="predicted"/>
<comment type="caution">
    <text evidence="3">The sequence shown here is derived from an EMBL/GenBank/DDBJ whole genome shotgun (WGS) entry which is preliminary data.</text>
</comment>
<keyword evidence="1" id="KW-0175">Coiled coil</keyword>
<name>A0A8H6STV2_MYCCL</name>
<dbReference type="Pfam" id="PF00616">
    <property type="entry name" value="RasGAP"/>
    <property type="match status" value="1"/>
</dbReference>
<dbReference type="SMART" id="SM00323">
    <property type="entry name" value="RasGAP"/>
    <property type="match status" value="1"/>
</dbReference>
<protein>
    <submittedName>
        <fullName evidence="3">RasGAP protein</fullName>
    </submittedName>
</protein>
<accession>A0A8H6STV2</accession>
<dbReference type="SUPFAM" id="SSF143885">
    <property type="entry name" value="RGC domain-like"/>
    <property type="match status" value="1"/>
</dbReference>
<reference evidence="3" key="1">
    <citation type="submission" date="2020-05" db="EMBL/GenBank/DDBJ databases">
        <title>Mycena genomes resolve the evolution of fungal bioluminescence.</title>
        <authorList>
            <person name="Tsai I.J."/>
        </authorList>
    </citation>
    <scope>NUCLEOTIDE SEQUENCE</scope>
    <source>
        <strain evidence="3">110903Hualien_Pintung</strain>
    </source>
</reference>
<evidence type="ECO:0000313" key="3">
    <source>
        <dbReference type="EMBL" id="KAF7306050.1"/>
    </source>
</evidence>
<dbReference type="PROSITE" id="PS50018">
    <property type="entry name" value="RAS_GTPASE_ACTIV_2"/>
    <property type="match status" value="1"/>
</dbReference>
<organism evidence="3 4">
    <name type="scientific">Mycena chlorophos</name>
    <name type="common">Agaric fungus</name>
    <name type="synonym">Agaricus chlorophos</name>
    <dbReference type="NCBI Taxonomy" id="658473"/>
    <lineage>
        <taxon>Eukaryota</taxon>
        <taxon>Fungi</taxon>
        <taxon>Dikarya</taxon>
        <taxon>Basidiomycota</taxon>
        <taxon>Agaricomycotina</taxon>
        <taxon>Agaricomycetes</taxon>
        <taxon>Agaricomycetidae</taxon>
        <taxon>Agaricales</taxon>
        <taxon>Marasmiineae</taxon>
        <taxon>Mycenaceae</taxon>
        <taxon>Mycena</taxon>
    </lineage>
</organism>
<dbReference type="SUPFAM" id="SSF48350">
    <property type="entry name" value="GTPase activation domain, GAP"/>
    <property type="match status" value="1"/>
</dbReference>
<dbReference type="AlphaFoldDB" id="A0A8H6STV2"/>
<evidence type="ECO:0000259" key="2">
    <source>
        <dbReference type="PROSITE" id="PS50018"/>
    </source>
</evidence>
<dbReference type="InterPro" id="IPR008936">
    <property type="entry name" value="Rho_GTPase_activation_prot"/>
</dbReference>
<feature type="coiled-coil region" evidence="1">
    <location>
        <begin position="35"/>
        <end position="62"/>
    </location>
</feature>
<dbReference type="EMBL" id="JACAZE010000009">
    <property type="protein sequence ID" value="KAF7306050.1"/>
    <property type="molecule type" value="Genomic_DNA"/>
</dbReference>
<evidence type="ECO:0000313" key="4">
    <source>
        <dbReference type="Proteomes" id="UP000613580"/>
    </source>
</evidence>
<gene>
    <name evidence="3" type="ORF">HMN09_00759800</name>
</gene>